<feature type="region of interest" description="Disordered" evidence="1">
    <location>
        <begin position="99"/>
        <end position="119"/>
    </location>
</feature>
<evidence type="ECO:0000256" key="2">
    <source>
        <dbReference type="SAM" id="SignalP"/>
    </source>
</evidence>
<feature type="compositionally biased region" description="Pro residues" evidence="1">
    <location>
        <begin position="99"/>
        <end position="113"/>
    </location>
</feature>
<accession>E1K087</accession>
<dbReference type="RefSeq" id="WP_005995712.1">
    <property type="nucleotide sequence ID" value="NZ_AECZ01000028.1"/>
</dbReference>
<evidence type="ECO:0000313" key="3">
    <source>
        <dbReference type="EMBL" id="EFL50005.1"/>
    </source>
</evidence>
<dbReference type="AlphaFoldDB" id="E1K087"/>
<comment type="caution">
    <text evidence="3">The sequence shown here is derived from an EMBL/GenBank/DDBJ whole genome shotgun (WGS) entry which is preliminary data.</text>
</comment>
<name>E1K087_SOLFR</name>
<protein>
    <submittedName>
        <fullName evidence="3">Uncharacterized protein</fullName>
    </submittedName>
</protein>
<dbReference type="Proteomes" id="UP000006250">
    <property type="component" value="Unassembled WGS sequence"/>
</dbReference>
<evidence type="ECO:0000256" key="1">
    <source>
        <dbReference type="SAM" id="MobiDB-lite"/>
    </source>
</evidence>
<feature type="signal peptide" evidence="2">
    <location>
        <begin position="1"/>
        <end position="18"/>
    </location>
</feature>
<keyword evidence="4" id="KW-1185">Reference proteome</keyword>
<organism evidence="3 4">
    <name type="scientific">Solidesulfovibrio fructosivorans JJ]</name>
    <dbReference type="NCBI Taxonomy" id="596151"/>
    <lineage>
        <taxon>Bacteria</taxon>
        <taxon>Pseudomonadati</taxon>
        <taxon>Thermodesulfobacteriota</taxon>
        <taxon>Desulfovibrionia</taxon>
        <taxon>Desulfovibrionales</taxon>
        <taxon>Desulfovibrionaceae</taxon>
        <taxon>Solidesulfovibrio</taxon>
    </lineage>
</organism>
<reference evidence="3 4" key="1">
    <citation type="submission" date="2010-08" db="EMBL/GenBank/DDBJ databases">
        <title>The draft genome of Desulfovibrio fructosovorans JJ.</title>
        <authorList>
            <consortium name="US DOE Joint Genome Institute (JGI-PGF)"/>
            <person name="Lucas S."/>
            <person name="Copeland A."/>
            <person name="Lapidus A."/>
            <person name="Cheng J.-F."/>
            <person name="Bruce D."/>
            <person name="Goodwin L."/>
            <person name="Pitluck S."/>
            <person name="Land M.L."/>
            <person name="Hauser L."/>
            <person name="Chang Y.-J."/>
            <person name="Jeffries C."/>
            <person name="Wall J.D."/>
            <person name="Stahl D.A."/>
            <person name="Arkin A.P."/>
            <person name="Dehal P."/>
            <person name="Stolyar S.M."/>
            <person name="Hazen T.C."/>
            <person name="Woyke T.J."/>
        </authorList>
    </citation>
    <scope>NUCLEOTIDE SEQUENCE [LARGE SCALE GENOMIC DNA]</scope>
    <source>
        <strain evidence="3 4">JJ</strain>
    </source>
</reference>
<keyword evidence="2" id="KW-0732">Signal</keyword>
<feature type="chain" id="PRO_5003148310" evidence="2">
    <location>
        <begin position="19"/>
        <end position="119"/>
    </location>
</feature>
<proteinExistence type="predicted"/>
<evidence type="ECO:0000313" key="4">
    <source>
        <dbReference type="Proteomes" id="UP000006250"/>
    </source>
</evidence>
<dbReference type="EMBL" id="AECZ01000028">
    <property type="protein sequence ID" value="EFL50005.1"/>
    <property type="molecule type" value="Genomic_DNA"/>
</dbReference>
<sequence precursor="true">MKRLLSTLILTCSLVAMAGVAQALTVAGPGFAVSVPLYVGVAPAPVYVAPPPPVYVAPAYVPPPPPVYVAPAYVPPPVWVAPRPYRARPRPVAVLPPVGPRPIGPGPVGPHPHFGPRPR</sequence>
<gene>
    <name evidence="3" type="ORF">DesfrDRAFT_3287</name>
</gene>
<dbReference type="eggNOG" id="ENOG5031FAN">
    <property type="taxonomic scope" value="Bacteria"/>
</dbReference>